<evidence type="ECO:0000259" key="7">
    <source>
        <dbReference type="Pfam" id="PF00931"/>
    </source>
</evidence>
<evidence type="ECO:0000313" key="12">
    <source>
        <dbReference type="Proteomes" id="UP001054889"/>
    </source>
</evidence>
<gene>
    <name evidence="11" type="primary">ga25145</name>
    <name evidence="11" type="ORF">PR202_ga25145</name>
</gene>
<dbReference type="CDD" id="cd14798">
    <property type="entry name" value="RX-CC_like"/>
    <property type="match status" value="1"/>
</dbReference>
<keyword evidence="5" id="KW-0611">Plant defense</keyword>
<dbReference type="PANTHER" id="PTHR23155:SF1181">
    <property type="entry name" value="OS08G0170200 PROTEIN"/>
    <property type="match status" value="1"/>
</dbReference>
<reference evidence="11" key="2">
    <citation type="submission" date="2021-12" db="EMBL/GenBank/DDBJ databases">
        <title>Resequencing data analysis of finger millet.</title>
        <authorList>
            <person name="Hatakeyama M."/>
            <person name="Aluri S."/>
            <person name="Balachadran M.T."/>
            <person name="Sivarajan S.R."/>
            <person name="Poveda L."/>
            <person name="Shimizu-Inatsugi R."/>
            <person name="Schlapbach R."/>
            <person name="Sreeman S.M."/>
            <person name="Shimizu K.K."/>
        </authorList>
    </citation>
    <scope>NUCLEOTIDE SEQUENCE</scope>
</reference>
<evidence type="ECO:0000259" key="9">
    <source>
        <dbReference type="Pfam" id="PF23559"/>
    </source>
</evidence>
<dbReference type="Proteomes" id="UP001054889">
    <property type="component" value="Unassembled WGS sequence"/>
</dbReference>
<organism evidence="11 12">
    <name type="scientific">Eleusine coracana subsp. coracana</name>
    <dbReference type="NCBI Taxonomy" id="191504"/>
    <lineage>
        <taxon>Eukaryota</taxon>
        <taxon>Viridiplantae</taxon>
        <taxon>Streptophyta</taxon>
        <taxon>Embryophyta</taxon>
        <taxon>Tracheophyta</taxon>
        <taxon>Spermatophyta</taxon>
        <taxon>Magnoliopsida</taxon>
        <taxon>Liliopsida</taxon>
        <taxon>Poales</taxon>
        <taxon>Poaceae</taxon>
        <taxon>PACMAD clade</taxon>
        <taxon>Chloridoideae</taxon>
        <taxon>Cynodonteae</taxon>
        <taxon>Eleusininae</taxon>
        <taxon>Eleusine</taxon>
    </lineage>
</organism>
<dbReference type="Pfam" id="PF00931">
    <property type="entry name" value="NB-ARC"/>
    <property type="match status" value="1"/>
</dbReference>
<dbReference type="InterPro" id="IPR032675">
    <property type="entry name" value="LRR_dom_sf"/>
</dbReference>
<dbReference type="GO" id="GO:0009626">
    <property type="term" value="P:plant-type hypersensitive response"/>
    <property type="evidence" value="ECO:0007669"/>
    <property type="project" value="UniProtKB-ARBA"/>
</dbReference>
<dbReference type="Gene3D" id="1.20.5.4130">
    <property type="match status" value="1"/>
</dbReference>
<dbReference type="EMBL" id="BQKI01000013">
    <property type="protein sequence ID" value="GJN07324.1"/>
    <property type="molecule type" value="Genomic_DNA"/>
</dbReference>
<dbReference type="InterPro" id="IPR044974">
    <property type="entry name" value="Disease_R_plants"/>
</dbReference>
<keyword evidence="6" id="KW-0175">Coiled coil</keyword>
<proteinExistence type="inferred from homology"/>
<evidence type="ECO:0000259" key="10">
    <source>
        <dbReference type="Pfam" id="PF23598"/>
    </source>
</evidence>
<dbReference type="InterPro" id="IPR027417">
    <property type="entry name" value="P-loop_NTPase"/>
</dbReference>
<feature type="domain" description="Disease resistance N-terminal" evidence="8">
    <location>
        <begin position="3"/>
        <end position="92"/>
    </location>
</feature>
<dbReference type="Pfam" id="PF18052">
    <property type="entry name" value="Rx_N"/>
    <property type="match status" value="1"/>
</dbReference>
<dbReference type="Gene3D" id="1.10.10.10">
    <property type="entry name" value="Winged helix-like DNA-binding domain superfamily/Winged helix DNA-binding domain"/>
    <property type="match status" value="1"/>
</dbReference>
<feature type="domain" description="NB-ARC" evidence="7">
    <location>
        <begin position="169"/>
        <end position="333"/>
    </location>
</feature>
<dbReference type="AlphaFoldDB" id="A0AAV5DAM9"/>
<evidence type="ECO:0000256" key="4">
    <source>
        <dbReference type="ARBA" id="ARBA00022741"/>
    </source>
</evidence>
<dbReference type="InterPro" id="IPR002182">
    <property type="entry name" value="NB-ARC"/>
</dbReference>
<feature type="domain" description="Disease resistance R13L4/SHOC-2-like LRR" evidence="10">
    <location>
        <begin position="540"/>
        <end position="893"/>
    </location>
</feature>
<comment type="similarity">
    <text evidence="1">Belongs to the disease resistance NB-LRR family.</text>
</comment>
<keyword evidence="2" id="KW-0433">Leucine-rich repeat</keyword>
<dbReference type="PANTHER" id="PTHR23155">
    <property type="entry name" value="DISEASE RESISTANCE PROTEIN RP"/>
    <property type="match status" value="1"/>
</dbReference>
<dbReference type="InterPro" id="IPR041118">
    <property type="entry name" value="Rx_N"/>
</dbReference>
<dbReference type="InterPro" id="IPR036388">
    <property type="entry name" value="WH-like_DNA-bd_sf"/>
</dbReference>
<evidence type="ECO:0000256" key="2">
    <source>
        <dbReference type="ARBA" id="ARBA00022614"/>
    </source>
</evidence>
<evidence type="ECO:0000313" key="11">
    <source>
        <dbReference type="EMBL" id="GJN07324.1"/>
    </source>
</evidence>
<dbReference type="Pfam" id="PF23598">
    <property type="entry name" value="LRR_14"/>
    <property type="match status" value="1"/>
</dbReference>
<evidence type="ECO:0000256" key="5">
    <source>
        <dbReference type="ARBA" id="ARBA00022821"/>
    </source>
</evidence>
<dbReference type="InterPro" id="IPR038005">
    <property type="entry name" value="RX-like_CC"/>
</dbReference>
<reference evidence="11" key="1">
    <citation type="journal article" date="2018" name="DNA Res.">
        <title>Multiple hybrid de novo genome assembly of finger millet, an orphan allotetraploid crop.</title>
        <authorList>
            <person name="Hatakeyama M."/>
            <person name="Aluri S."/>
            <person name="Balachadran M.T."/>
            <person name="Sivarajan S.R."/>
            <person name="Patrignani A."/>
            <person name="Gruter S."/>
            <person name="Poveda L."/>
            <person name="Shimizu-Inatsugi R."/>
            <person name="Baeten J."/>
            <person name="Francoijs K.J."/>
            <person name="Nataraja K.N."/>
            <person name="Reddy Y.A.N."/>
            <person name="Phadnis S."/>
            <person name="Ravikumar R.L."/>
            <person name="Schlapbach R."/>
            <person name="Sreeman S.M."/>
            <person name="Shimizu K.K."/>
        </authorList>
    </citation>
    <scope>NUCLEOTIDE SEQUENCE</scope>
</reference>
<evidence type="ECO:0000256" key="1">
    <source>
        <dbReference type="ARBA" id="ARBA00008894"/>
    </source>
</evidence>
<evidence type="ECO:0000259" key="8">
    <source>
        <dbReference type="Pfam" id="PF18052"/>
    </source>
</evidence>
<dbReference type="InterPro" id="IPR042197">
    <property type="entry name" value="Apaf_helical"/>
</dbReference>
<dbReference type="PRINTS" id="PR00364">
    <property type="entry name" value="DISEASERSIST"/>
</dbReference>
<dbReference type="GO" id="GO:0042742">
    <property type="term" value="P:defense response to bacterium"/>
    <property type="evidence" value="ECO:0007669"/>
    <property type="project" value="UniProtKB-ARBA"/>
</dbReference>
<dbReference type="Gene3D" id="3.80.10.10">
    <property type="entry name" value="Ribonuclease Inhibitor"/>
    <property type="match status" value="1"/>
</dbReference>
<dbReference type="FunFam" id="3.40.50.300:FF:001091">
    <property type="entry name" value="Probable disease resistance protein At1g61300"/>
    <property type="match status" value="1"/>
</dbReference>
<keyword evidence="4" id="KW-0547">Nucleotide-binding</keyword>
<sequence>MGAMAPLFPKLLQLLENKYVEQRGLKREVEFLSMEMEMVHAALMEVSRVPSDRLSEPDKIWARHIRELFYDMEDAIDAFMVRVARHKATPADTNVFKKISHKATNLIKKIQERHHISDKIKDIKSLSKELSQLRTRYAFNGHAPPVNTGIDPRVINMYKNEGELVGIEEARDQLIAMLMHQSEDESLNIVSIVGCGGLGKTTLAKLVHDQLRAQSFHYCAFISVGRDPNITNTLREMLEKLNYCSNDMANWTAERLCERLHELLQDKRYNIVVDDVWEKRTWETINCVLPDSKCGSKVIVTTRNFEAVSTKTSDIYKLKPLSPEKSKELFYKRTSSRSGDDELVDKIIGKCDGVPLAIIAIASLLADRSLKDWQTVYDSLIFGHEEDNTRTILLYSYYDLPCYLKSCLLYLSMYPEDCFIKKSTLIWRWIAEGFVQLQKEGHRSLFEVGERYFNELLNRSMIQPANTKPYDIITGCRVHDIVLDLIRDLSHEENFVTMLDEKQFLPLESVARKHGSERKVRRMSVRNRMDTTTVAMAEVVRSLDARDCLINVSMLSSFQACRVLSLKDGIYNGDLKHLGKLLHLRYLELTGVRDDHEVPKEIGNLKSLQTLIIINIVSSIVKLPPTVCELTQLMCLNAYRSSLVRADRLGRSLVCLEQLNLQIHKKECDDFVVELGKLTRLRVLYIYFRYRSMTNEASKKALMQSLNKLQEIRELTVLWAYRELNDVTLWESWEPPQQLRRLNTNSGSSLYLMDPSRFLRLVSLRIIAIDEEGDMGYLPLLPELQVLDIKVSDPDDHQGFIIYAQGFQNLRVYRTETRLKFLQGAMPRLEFLGLGVRPGRDTIPDLEEINLVTLLSLKEVNIEINCEGSFRREVEEAEAVLRRAVEDHPNPPMLHIRRLDEWLMLADDKMKPDKVVHALVKVRECRRDEWDEICDDVNMRLYCWLEEITCDIDTEGSRLSQVEEIEAQLRSDAAFHPKRPKLVMNRVNQDKMLGDDGAWVGSDDGALADSY</sequence>
<dbReference type="Gene3D" id="3.40.50.300">
    <property type="entry name" value="P-loop containing nucleotide triphosphate hydrolases"/>
    <property type="match status" value="1"/>
</dbReference>
<dbReference type="Pfam" id="PF23559">
    <property type="entry name" value="WHD_DRP"/>
    <property type="match status" value="1"/>
</dbReference>
<dbReference type="InterPro" id="IPR055414">
    <property type="entry name" value="LRR_R13L4/SHOC2-like"/>
</dbReference>
<dbReference type="FunFam" id="1.10.10.10:FF:000322">
    <property type="entry name" value="Probable disease resistance protein At1g63360"/>
    <property type="match status" value="1"/>
</dbReference>
<dbReference type="GO" id="GO:0002758">
    <property type="term" value="P:innate immune response-activating signaling pathway"/>
    <property type="evidence" value="ECO:0007669"/>
    <property type="project" value="UniProtKB-ARBA"/>
</dbReference>
<protein>
    <submittedName>
        <fullName evidence="11">Uncharacterized protein</fullName>
    </submittedName>
</protein>
<evidence type="ECO:0000256" key="3">
    <source>
        <dbReference type="ARBA" id="ARBA00022737"/>
    </source>
</evidence>
<keyword evidence="12" id="KW-1185">Reference proteome</keyword>
<feature type="domain" description="Disease resistance protein winged helix" evidence="9">
    <location>
        <begin position="413"/>
        <end position="486"/>
    </location>
</feature>
<dbReference type="Gene3D" id="1.10.8.430">
    <property type="entry name" value="Helical domain of apoptotic protease-activating factors"/>
    <property type="match status" value="1"/>
</dbReference>
<keyword evidence="3" id="KW-0677">Repeat</keyword>
<dbReference type="GO" id="GO:0043531">
    <property type="term" value="F:ADP binding"/>
    <property type="evidence" value="ECO:0007669"/>
    <property type="project" value="InterPro"/>
</dbReference>
<name>A0AAV5DAM9_ELECO</name>
<dbReference type="SUPFAM" id="SSF52058">
    <property type="entry name" value="L domain-like"/>
    <property type="match status" value="1"/>
</dbReference>
<comment type="caution">
    <text evidence="11">The sequence shown here is derived from an EMBL/GenBank/DDBJ whole genome shotgun (WGS) entry which is preliminary data.</text>
</comment>
<dbReference type="SUPFAM" id="SSF52540">
    <property type="entry name" value="P-loop containing nucleoside triphosphate hydrolases"/>
    <property type="match status" value="1"/>
</dbReference>
<dbReference type="InterPro" id="IPR058922">
    <property type="entry name" value="WHD_DRP"/>
</dbReference>
<accession>A0AAV5DAM9</accession>
<evidence type="ECO:0000256" key="6">
    <source>
        <dbReference type="ARBA" id="ARBA00023054"/>
    </source>
</evidence>